<dbReference type="Gene3D" id="3.40.50.300">
    <property type="entry name" value="P-loop containing nucleotide triphosphate hydrolases"/>
    <property type="match status" value="2"/>
</dbReference>
<dbReference type="EMBL" id="MNQH01000033">
    <property type="protein sequence ID" value="OKY93716.1"/>
    <property type="molecule type" value="Genomic_DNA"/>
</dbReference>
<dbReference type="AlphaFoldDB" id="A0A1Q6F4G9"/>
<evidence type="ECO:0008006" key="5">
    <source>
        <dbReference type="Google" id="ProtNLM"/>
    </source>
</evidence>
<dbReference type="Proteomes" id="UP000187417">
    <property type="component" value="Unassembled WGS sequence"/>
</dbReference>
<dbReference type="PROSITE" id="PS50035">
    <property type="entry name" value="PLD"/>
    <property type="match status" value="1"/>
</dbReference>
<name>A0A1Q6F4G9_9BACT</name>
<dbReference type="Pfam" id="PF04851">
    <property type="entry name" value="ResIII"/>
    <property type="match status" value="1"/>
</dbReference>
<comment type="caution">
    <text evidence="3">The sequence shown here is derived from an EMBL/GenBank/DDBJ whole genome shotgun (WGS) entry which is preliminary data.</text>
</comment>
<dbReference type="Pfam" id="PF00271">
    <property type="entry name" value="Helicase_C"/>
    <property type="match status" value="1"/>
</dbReference>
<dbReference type="InterPro" id="IPR001650">
    <property type="entry name" value="Helicase_C-like"/>
</dbReference>
<dbReference type="InterPro" id="IPR014001">
    <property type="entry name" value="Helicase_ATP-bd"/>
</dbReference>
<dbReference type="InterPro" id="IPR001736">
    <property type="entry name" value="PLipase_D/transphosphatidylase"/>
</dbReference>
<evidence type="ECO:0000259" key="2">
    <source>
        <dbReference type="PROSITE" id="PS51192"/>
    </source>
</evidence>
<dbReference type="GO" id="GO:0003677">
    <property type="term" value="F:DNA binding"/>
    <property type="evidence" value="ECO:0007669"/>
    <property type="project" value="InterPro"/>
</dbReference>
<reference evidence="3 4" key="1">
    <citation type="journal article" date="2016" name="Nat. Biotechnol.">
        <title>Measurement of bacterial replication rates in microbial communities.</title>
        <authorList>
            <person name="Brown C.T."/>
            <person name="Olm M.R."/>
            <person name="Thomas B.C."/>
            <person name="Banfield J.F."/>
        </authorList>
    </citation>
    <scope>NUCLEOTIDE SEQUENCE [LARGE SCALE GENOMIC DNA]</scope>
    <source>
        <strain evidence="3">CAG:67_53_122</strain>
    </source>
</reference>
<dbReference type="PANTHER" id="PTHR47396:SF1">
    <property type="entry name" value="ATP-DEPENDENT HELICASE IRC3-RELATED"/>
    <property type="match status" value="1"/>
</dbReference>
<dbReference type="SMART" id="SM00487">
    <property type="entry name" value="DEXDc"/>
    <property type="match status" value="1"/>
</dbReference>
<gene>
    <name evidence="3" type="ORF">BHV66_08715</name>
</gene>
<dbReference type="InterPro" id="IPR050742">
    <property type="entry name" value="Helicase_Restrict-Modif_Enz"/>
</dbReference>
<dbReference type="RefSeq" id="WP_176897793.1">
    <property type="nucleotide sequence ID" value="NZ_DAIPNV010000004.1"/>
</dbReference>
<proteinExistence type="predicted"/>
<dbReference type="GO" id="GO:0006793">
    <property type="term" value="P:phosphorus metabolic process"/>
    <property type="evidence" value="ECO:0007669"/>
    <property type="project" value="UniProtKB-ARBA"/>
</dbReference>
<accession>A0A1Q6F4G9</accession>
<evidence type="ECO:0000313" key="3">
    <source>
        <dbReference type="EMBL" id="OKY93716.1"/>
    </source>
</evidence>
<dbReference type="Gene3D" id="3.30.870.10">
    <property type="entry name" value="Endonuclease Chain A"/>
    <property type="match status" value="1"/>
</dbReference>
<sequence length="719" mass="82388">MLNKINFKSLYSSGESDSPISFFTDALSNSISFDLGLGFFSSASFNVLSIGFAKFISNGGKMRLYINQYLSEEDYEIFTSHPDIVENKVIDSFTSMLNVLTKRDKQFFNCLSYLIYTNRIEVKIVIPNSGGIAHQKFGIFTDAAKNKVSFIGSLNLTASALLSKNIESISCNSSWKGAAETINDYQQLFDKYFSGDKEGITVIPANRLTKEIIKAFPATEEKTLLDNEKELIEELTHPKVLGNNLSEECRKDEPHFPYPTGAFDYQKEAYKNWKNNGYTGIFAMATGTGKTITSLNCVLEEYLKTGKYKILILVPSNDLVSQWITEAQKFNYQNIFVVNGRTDWRKELTELKNDIGWGIERNFVIISTYASFVDPTFQGLIKKLNDNNLILIADEAHNVGSISVRLAFDVLPIMKRIALSATPKRVYDEEGTAAIEEYFHDQEPYCYSFSMERAIKEGRLMHYVYYPRIAYLNDTEMKRYISCTKQLLIHFDPVSNKFDDSQEVKDLLMKRKRIIHKAKDKYRVFMSIVDDLVKTDKAKYCFVYTPEGVDYTSGGEQILTKMKDLVYNAYPQIRTNTFLGGDGSKRDKLKAFAEGEIDMLFAMKCLDEGVDVPRAEVGIFASSTGNPRQFIQRRGRLLRVHPYKTFAYIYDIIVVPDYRLYSDDSVYEMERSQVKQEIMRVAYFASLSDNYYDTINVLHDLLDYYDIELSSLISELQNQ</sequence>
<dbReference type="SMART" id="SM00490">
    <property type="entry name" value="HELICc"/>
    <property type="match status" value="1"/>
</dbReference>
<feature type="domain" description="PLD phosphodiesterase" evidence="1">
    <location>
        <begin position="129"/>
        <end position="160"/>
    </location>
</feature>
<evidence type="ECO:0000313" key="4">
    <source>
        <dbReference type="Proteomes" id="UP000187417"/>
    </source>
</evidence>
<dbReference type="InterPro" id="IPR006935">
    <property type="entry name" value="Helicase/UvrB_N"/>
</dbReference>
<organism evidence="3 4">
    <name type="scientific">Alistipes putredinis</name>
    <dbReference type="NCBI Taxonomy" id="28117"/>
    <lineage>
        <taxon>Bacteria</taxon>
        <taxon>Pseudomonadati</taxon>
        <taxon>Bacteroidota</taxon>
        <taxon>Bacteroidia</taxon>
        <taxon>Bacteroidales</taxon>
        <taxon>Rikenellaceae</taxon>
        <taxon>Alistipes</taxon>
    </lineage>
</organism>
<dbReference type="STRING" id="28117.BHV66_08715"/>
<dbReference type="InterPro" id="IPR027417">
    <property type="entry name" value="P-loop_NTPase"/>
</dbReference>
<evidence type="ECO:0000259" key="1">
    <source>
        <dbReference type="PROSITE" id="PS50035"/>
    </source>
</evidence>
<dbReference type="GO" id="GO:0005524">
    <property type="term" value="F:ATP binding"/>
    <property type="evidence" value="ECO:0007669"/>
    <property type="project" value="InterPro"/>
</dbReference>
<dbReference type="SUPFAM" id="SSF52540">
    <property type="entry name" value="P-loop containing nucleoside triphosphate hydrolases"/>
    <property type="match status" value="2"/>
</dbReference>
<protein>
    <recommendedName>
        <fullName evidence="5">DNA repair helicase</fullName>
    </recommendedName>
</protein>
<dbReference type="GO" id="GO:0016787">
    <property type="term" value="F:hydrolase activity"/>
    <property type="evidence" value="ECO:0007669"/>
    <property type="project" value="InterPro"/>
</dbReference>
<dbReference type="PROSITE" id="PS51192">
    <property type="entry name" value="HELICASE_ATP_BIND_1"/>
    <property type="match status" value="1"/>
</dbReference>
<dbReference type="GO" id="GO:0005829">
    <property type="term" value="C:cytosol"/>
    <property type="evidence" value="ECO:0007669"/>
    <property type="project" value="TreeGrafter"/>
</dbReference>
<feature type="domain" description="Helicase ATP-binding" evidence="2">
    <location>
        <begin position="271"/>
        <end position="441"/>
    </location>
</feature>
<dbReference type="PANTHER" id="PTHR47396">
    <property type="entry name" value="TYPE I RESTRICTION ENZYME ECOKI R PROTEIN"/>
    <property type="match status" value="1"/>
</dbReference>